<comment type="caution">
    <text evidence="2">The sequence shown here is derived from an EMBL/GenBank/DDBJ whole genome shotgun (WGS) entry which is preliminary data.</text>
</comment>
<protein>
    <recommendedName>
        <fullName evidence="4">Lipoprotein</fullName>
    </recommendedName>
</protein>
<evidence type="ECO:0000256" key="1">
    <source>
        <dbReference type="SAM" id="MobiDB-lite"/>
    </source>
</evidence>
<dbReference type="EMBL" id="QEXV01000001">
    <property type="protein sequence ID" value="PWE18215.1"/>
    <property type="molecule type" value="Genomic_DNA"/>
</dbReference>
<dbReference type="Proteomes" id="UP000245168">
    <property type="component" value="Unassembled WGS sequence"/>
</dbReference>
<dbReference type="PROSITE" id="PS51257">
    <property type="entry name" value="PROKAR_LIPOPROTEIN"/>
    <property type="match status" value="1"/>
</dbReference>
<gene>
    <name evidence="2" type="ORF">DDZ18_00990</name>
</gene>
<name>A0A2U2BW15_9PROT</name>
<feature type="region of interest" description="Disordered" evidence="1">
    <location>
        <begin position="182"/>
        <end position="210"/>
    </location>
</feature>
<evidence type="ECO:0008006" key="4">
    <source>
        <dbReference type="Google" id="ProtNLM"/>
    </source>
</evidence>
<dbReference type="RefSeq" id="WP_109251489.1">
    <property type="nucleotide sequence ID" value="NZ_QEXV01000001.1"/>
</dbReference>
<proteinExistence type="predicted"/>
<accession>A0A2U2BW15</accession>
<dbReference type="OrthoDB" id="7628870at2"/>
<evidence type="ECO:0000313" key="2">
    <source>
        <dbReference type="EMBL" id="PWE18215.1"/>
    </source>
</evidence>
<reference evidence="3" key="1">
    <citation type="submission" date="2018-05" db="EMBL/GenBank/DDBJ databases">
        <authorList>
            <person name="Liu B.-T."/>
        </authorList>
    </citation>
    <scope>NUCLEOTIDE SEQUENCE [LARGE SCALE GENOMIC DNA]</scope>
    <source>
        <strain evidence="3">WD6-1</strain>
    </source>
</reference>
<organism evidence="2 3">
    <name type="scientific">Marinicauda salina</name>
    <dbReference type="NCBI Taxonomy" id="2135793"/>
    <lineage>
        <taxon>Bacteria</taxon>
        <taxon>Pseudomonadati</taxon>
        <taxon>Pseudomonadota</taxon>
        <taxon>Alphaproteobacteria</taxon>
        <taxon>Maricaulales</taxon>
        <taxon>Maricaulaceae</taxon>
        <taxon>Marinicauda</taxon>
    </lineage>
</organism>
<keyword evidence="3" id="KW-1185">Reference proteome</keyword>
<feature type="compositionally biased region" description="Basic residues" evidence="1">
    <location>
        <begin position="186"/>
        <end position="202"/>
    </location>
</feature>
<dbReference type="AlphaFoldDB" id="A0A2U2BW15"/>
<evidence type="ECO:0000313" key="3">
    <source>
        <dbReference type="Proteomes" id="UP000245168"/>
    </source>
</evidence>
<sequence>MKRAALVVSIMLAGCSTGGGDIHEHNLRPGIVPSSDSFSVEAAERICSIDSLTQARNEWRSEIRDTDWAIDPLIGPDQSETGETNVQEHDFVAPRPYGRQTETVELVRAFETDLDAAYRFAHSSCQAYAVCMHQRGYEEQRCSESRLQWTEARADFYDLSERLADIRLAMAESCPECRLADVAPRRPGHHGRPGRPPHHQPGGHHGGDGRYTECDGVLGDVFTTSACVERGDYPPRPPWRRD</sequence>